<comment type="subunit">
    <text evidence="5 10">Homodimer.</text>
</comment>
<gene>
    <name evidence="12" type="primary">bioF</name>
    <name evidence="12" type="ORF">LMF89_00040</name>
</gene>
<dbReference type="CDD" id="cd06454">
    <property type="entry name" value="KBL_like"/>
    <property type="match status" value="1"/>
</dbReference>
<evidence type="ECO:0000256" key="10">
    <source>
        <dbReference type="RuleBase" id="RU003693"/>
    </source>
</evidence>
<evidence type="ECO:0000256" key="5">
    <source>
        <dbReference type="ARBA" id="ARBA00011738"/>
    </source>
</evidence>
<organism evidence="12 13">
    <name type="scientific">Pelosinus baikalensis</name>
    <dbReference type="NCBI Taxonomy" id="2892015"/>
    <lineage>
        <taxon>Bacteria</taxon>
        <taxon>Bacillati</taxon>
        <taxon>Bacillota</taxon>
        <taxon>Negativicutes</taxon>
        <taxon>Selenomonadales</taxon>
        <taxon>Sporomusaceae</taxon>
        <taxon>Pelosinus</taxon>
    </lineage>
</organism>
<evidence type="ECO:0000313" key="13">
    <source>
        <dbReference type="Proteomes" id="UP001165492"/>
    </source>
</evidence>
<dbReference type="SUPFAM" id="SSF53383">
    <property type="entry name" value="PLP-dependent transferases"/>
    <property type="match status" value="1"/>
</dbReference>
<dbReference type="Pfam" id="PF00155">
    <property type="entry name" value="Aminotran_1_2"/>
    <property type="match status" value="1"/>
</dbReference>
<dbReference type="Proteomes" id="UP001165492">
    <property type="component" value="Unassembled WGS sequence"/>
</dbReference>
<evidence type="ECO:0000256" key="8">
    <source>
        <dbReference type="ARBA" id="ARBA00022898"/>
    </source>
</evidence>
<keyword evidence="6 10" id="KW-0808">Transferase</keyword>
<evidence type="ECO:0000256" key="2">
    <source>
        <dbReference type="ARBA" id="ARBA00002513"/>
    </source>
</evidence>
<dbReference type="Gene3D" id="3.90.1150.10">
    <property type="entry name" value="Aspartate Aminotransferase, domain 1"/>
    <property type="match status" value="1"/>
</dbReference>
<dbReference type="PANTHER" id="PTHR13693">
    <property type="entry name" value="CLASS II AMINOTRANSFERASE/8-AMINO-7-OXONONANOATE SYNTHASE"/>
    <property type="match status" value="1"/>
</dbReference>
<evidence type="ECO:0000256" key="7">
    <source>
        <dbReference type="ARBA" id="ARBA00022756"/>
    </source>
</evidence>
<name>A0ABS8HN72_9FIRM</name>
<dbReference type="PANTHER" id="PTHR13693:SF100">
    <property type="entry name" value="8-AMINO-7-OXONONANOATE SYNTHASE"/>
    <property type="match status" value="1"/>
</dbReference>
<comment type="catalytic activity">
    <reaction evidence="9 10">
        <text>6-carboxyhexanoyl-[ACP] + L-alanine + H(+) = (8S)-8-amino-7-oxononanoate + holo-[ACP] + CO2</text>
        <dbReference type="Rhea" id="RHEA:42288"/>
        <dbReference type="Rhea" id="RHEA-COMP:9685"/>
        <dbReference type="Rhea" id="RHEA-COMP:9955"/>
        <dbReference type="ChEBI" id="CHEBI:15378"/>
        <dbReference type="ChEBI" id="CHEBI:16526"/>
        <dbReference type="ChEBI" id="CHEBI:57972"/>
        <dbReference type="ChEBI" id="CHEBI:64479"/>
        <dbReference type="ChEBI" id="CHEBI:78846"/>
        <dbReference type="ChEBI" id="CHEBI:149468"/>
        <dbReference type="EC" id="2.3.1.47"/>
    </reaction>
</comment>
<accession>A0ABS8HN72</accession>
<dbReference type="InterPro" id="IPR004839">
    <property type="entry name" value="Aminotransferase_I/II_large"/>
</dbReference>
<protein>
    <recommendedName>
        <fullName evidence="10">8-amino-7-ketopelargonate synthase</fullName>
        <ecNumber evidence="10">2.3.1.47</ecNumber>
    </recommendedName>
</protein>
<reference evidence="12" key="1">
    <citation type="submission" date="2021-11" db="EMBL/GenBank/DDBJ databases">
        <title>Description of a new species Pelosinus isolated from the bottom sediments of Lake Baikal.</title>
        <authorList>
            <person name="Zakharyuk A."/>
        </authorList>
    </citation>
    <scope>NUCLEOTIDE SEQUENCE</scope>
    <source>
        <strain evidence="12">Bkl1</strain>
    </source>
</reference>
<dbReference type="EC" id="2.3.1.47" evidence="10"/>
<dbReference type="InterPro" id="IPR004723">
    <property type="entry name" value="AONS_Archaea/Proteobacteria"/>
</dbReference>
<dbReference type="InterPro" id="IPR015424">
    <property type="entry name" value="PyrdxlP-dep_Trfase"/>
</dbReference>
<dbReference type="InterPro" id="IPR001917">
    <property type="entry name" value="Aminotrans_II_pyridoxalP_BS"/>
</dbReference>
<comment type="function">
    <text evidence="2 10">Catalyzes the decarboxylative condensation of pimeloyl-[acyl-carrier protein] and L-alanine to produce 8-amino-7-oxononanoate (AON), [acyl-carrier protein], and carbon dioxide.</text>
</comment>
<dbReference type="PROSITE" id="PS00599">
    <property type="entry name" value="AA_TRANSFER_CLASS_2"/>
    <property type="match status" value="1"/>
</dbReference>
<evidence type="ECO:0000313" key="12">
    <source>
        <dbReference type="EMBL" id="MCC5463748.1"/>
    </source>
</evidence>
<evidence type="ECO:0000259" key="11">
    <source>
        <dbReference type="Pfam" id="PF00155"/>
    </source>
</evidence>
<comment type="similarity">
    <text evidence="4 10">Belongs to the class-II pyridoxal-phosphate-dependent aminotransferase family. BioF subfamily.</text>
</comment>
<keyword evidence="13" id="KW-1185">Reference proteome</keyword>
<evidence type="ECO:0000256" key="9">
    <source>
        <dbReference type="ARBA" id="ARBA00047715"/>
    </source>
</evidence>
<comment type="cofactor">
    <cofactor evidence="1 10">
        <name>pyridoxal 5'-phosphate</name>
        <dbReference type="ChEBI" id="CHEBI:597326"/>
    </cofactor>
</comment>
<keyword evidence="12" id="KW-0012">Acyltransferase</keyword>
<dbReference type="InterPro" id="IPR050087">
    <property type="entry name" value="AON_synthase_class-II"/>
</dbReference>
<evidence type="ECO:0000256" key="3">
    <source>
        <dbReference type="ARBA" id="ARBA00004746"/>
    </source>
</evidence>
<evidence type="ECO:0000256" key="6">
    <source>
        <dbReference type="ARBA" id="ARBA00022679"/>
    </source>
</evidence>
<dbReference type="RefSeq" id="WP_229533298.1">
    <property type="nucleotide sequence ID" value="NZ_JAJHJB010000001.1"/>
</dbReference>
<dbReference type="GO" id="GO:0008710">
    <property type="term" value="F:8-amino-7-oxononanoate synthase activity"/>
    <property type="evidence" value="ECO:0007669"/>
    <property type="project" value="UniProtKB-EC"/>
</dbReference>
<keyword evidence="7" id="KW-0093">Biotin biosynthesis</keyword>
<feature type="domain" description="Aminotransferase class I/classII large" evidence="11">
    <location>
        <begin position="37"/>
        <end position="378"/>
    </location>
</feature>
<dbReference type="Gene3D" id="3.40.640.10">
    <property type="entry name" value="Type I PLP-dependent aspartate aminotransferase-like (Major domain)"/>
    <property type="match status" value="1"/>
</dbReference>
<dbReference type="InterPro" id="IPR015421">
    <property type="entry name" value="PyrdxlP-dep_Trfase_major"/>
</dbReference>
<comment type="pathway">
    <text evidence="3 10">Cofactor biosynthesis; biotin biosynthesis.</text>
</comment>
<dbReference type="EMBL" id="JAJHJB010000001">
    <property type="protein sequence ID" value="MCC5463748.1"/>
    <property type="molecule type" value="Genomic_DNA"/>
</dbReference>
<keyword evidence="8 10" id="KW-0663">Pyridoxal phosphate</keyword>
<proteinExistence type="inferred from homology"/>
<dbReference type="InterPro" id="IPR015422">
    <property type="entry name" value="PyrdxlP-dep_Trfase_small"/>
</dbReference>
<dbReference type="NCBIfam" id="TIGR00858">
    <property type="entry name" value="bioF"/>
    <property type="match status" value="1"/>
</dbReference>
<comment type="caution">
    <text evidence="12">The sequence shown here is derived from an EMBL/GenBank/DDBJ whole genome shotgun (WGS) entry which is preliminary data.</text>
</comment>
<evidence type="ECO:0000256" key="1">
    <source>
        <dbReference type="ARBA" id="ARBA00001933"/>
    </source>
</evidence>
<evidence type="ECO:0000256" key="4">
    <source>
        <dbReference type="ARBA" id="ARBA00010008"/>
    </source>
</evidence>
<sequence>MDFLSKYLTEIKQLELHRELYTYSFRDAVHAQMDGKEYLILASNNYLGLTHDPAIKQAAMAAINEYGTGSGGARLTIGSHPHYALLEQELAEFKGAEAAVAFNTGYMANVGVISSLVGTGDTIYSDELNHASIVDGCRLSRARVTIFQHSDVNHLSSLLAQSPSNGQKLIVVDGVFSMDGDIAPVDDIVDIAEKYNALVMVDDAHATGVIGPGGHGTAAHFGLKERIHIQMGTFSKALGSEGGFVAGRKTIIEFLINKARSFIYSTALSPATIAAARAAIQQLTSRPELVQKLSRNACFMRRSLRDAGLPVGEGVTPIIPVIVGSAGATIALVQELRREEVIVSAIRPPTVPAGTSRLRITVSAAHEEAELAVAAEKIAAAAKRLRIVV</sequence>